<name>A1K355_AZOSB</name>
<dbReference type="EMBL" id="AM406670">
    <property type="protein sequence ID" value="CAL93260.1"/>
    <property type="molecule type" value="Genomic_DNA"/>
</dbReference>
<keyword evidence="2" id="KW-0812">Transmembrane</keyword>
<evidence type="ECO:0000313" key="3">
    <source>
        <dbReference type="EMBL" id="CAL93260.1"/>
    </source>
</evidence>
<reference evidence="3 4" key="1">
    <citation type="journal article" date="2006" name="Nat. Biotechnol.">
        <title>Complete genome of the mutualistic, N2-fixing grass endophyte Azoarcus sp. strain BH72.</title>
        <authorList>
            <person name="Krause A."/>
            <person name="Ramakumar A."/>
            <person name="Bartels D."/>
            <person name="Battistoni F."/>
            <person name="Bekel T."/>
            <person name="Boch J."/>
            <person name="Boehm M."/>
            <person name="Friedrich F."/>
            <person name="Hurek T."/>
            <person name="Krause L."/>
            <person name="Linke B."/>
            <person name="McHardy A.C."/>
            <person name="Sarkar A."/>
            <person name="Schneiker S."/>
            <person name="Syed A.A."/>
            <person name="Thauer R."/>
            <person name="Vorhoelter F.-J."/>
            <person name="Weidner S."/>
            <person name="Puehler A."/>
            <person name="Reinhold-Hurek B."/>
            <person name="Kaiser O."/>
            <person name="Goesmann A."/>
        </authorList>
    </citation>
    <scope>NUCLEOTIDE SEQUENCE [LARGE SCALE GENOMIC DNA]</scope>
    <source>
        <strain evidence="3 4">BH72</strain>
    </source>
</reference>
<evidence type="ECO:0000256" key="1">
    <source>
        <dbReference type="SAM" id="MobiDB-lite"/>
    </source>
</evidence>
<dbReference type="AlphaFoldDB" id="A1K355"/>
<dbReference type="STRING" id="62928.azo0643"/>
<feature type="region of interest" description="Disordered" evidence="1">
    <location>
        <begin position="1"/>
        <end position="38"/>
    </location>
</feature>
<evidence type="ECO:0000256" key="2">
    <source>
        <dbReference type="SAM" id="Phobius"/>
    </source>
</evidence>
<keyword evidence="2" id="KW-1133">Transmembrane helix</keyword>
<evidence type="ECO:0000313" key="4">
    <source>
        <dbReference type="Proteomes" id="UP000002588"/>
    </source>
</evidence>
<dbReference type="HOGENOM" id="CLU_2663180_0_0_4"/>
<sequence length="75" mass="7798">MTPRPRPETPAADTAPMSASHPHPHPHTHAAPHAHAHAPRIAMPRSALLAGLGARIAWAAGATALLWLCVAWALG</sequence>
<accession>A1K355</accession>
<dbReference type="KEGG" id="azo:azo0643"/>
<keyword evidence="4" id="KW-1185">Reference proteome</keyword>
<organism evidence="3 4">
    <name type="scientific">Azoarcus sp. (strain BH72)</name>
    <dbReference type="NCBI Taxonomy" id="418699"/>
    <lineage>
        <taxon>Bacteria</taxon>
        <taxon>Pseudomonadati</taxon>
        <taxon>Pseudomonadota</taxon>
        <taxon>Betaproteobacteria</taxon>
        <taxon>Rhodocyclales</taxon>
        <taxon>Zoogloeaceae</taxon>
        <taxon>Azoarcus</taxon>
    </lineage>
</organism>
<feature type="transmembrane region" description="Helical" evidence="2">
    <location>
        <begin position="47"/>
        <end position="74"/>
    </location>
</feature>
<feature type="compositionally biased region" description="Basic residues" evidence="1">
    <location>
        <begin position="22"/>
        <end position="38"/>
    </location>
</feature>
<keyword evidence="2" id="KW-0472">Membrane</keyword>
<dbReference type="Proteomes" id="UP000002588">
    <property type="component" value="Chromosome"/>
</dbReference>
<gene>
    <name evidence="3" type="ordered locus">azo0643</name>
</gene>
<proteinExistence type="predicted"/>
<protein>
    <submittedName>
        <fullName evidence="3">Conserved hypothetical membrane protein</fullName>
    </submittedName>
</protein>